<comment type="caution">
    <text evidence="2">The sequence shown here is derived from an EMBL/GenBank/DDBJ whole genome shotgun (WGS) entry which is preliminary data.</text>
</comment>
<feature type="transmembrane region" description="Helical" evidence="1">
    <location>
        <begin position="17"/>
        <end position="38"/>
    </location>
</feature>
<reference evidence="3" key="1">
    <citation type="journal article" date="2019" name="Int. J. Syst. Evol. Microbiol.">
        <title>The Global Catalogue of Microorganisms (GCM) 10K type strain sequencing project: providing services to taxonomists for standard genome sequencing and annotation.</title>
        <authorList>
            <consortium name="The Broad Institute Genomics Platform"/>
            <consortium name="The Broad Institute Genome Sequencing Center for Infectious Disease"/>
            <person name="Wu L."/>
            <person name="Ma J."/>
        </authorList>
    </citation>
    <scope>NUCLEOTIDE SEQUENCE [LARGE SCALE GENOMIC DNA]</scope>
    <source>
        <strain evidence="3">JCM 17983</strain>
    </source>
</reference>
<sequence>MTQQQQQAEPTSTSAKILYRPVGIASSIVGGLLANLIFKKVWQRTAPRDVPDDPPNALDSGSDLKTIVLAAGLQGAIFAVVKVLVDRGGARAFQRWSGEWPGN</sequence>
<keyword evidence="3" id="KW-1185">Reference proteome</keyword>
<dbReference type="EMBL" id="BAABHQ010000007">
    <property type="protein sequence ID" value="GAA4877124.1"/>
    <property type="molecule type" value="Genomic_DNA"/>
</dbReference>
<evidence type="ECO:0000313" key="2">
    <source>
        <dbReference type="EMBL" id="GAA4877124.1"/>
    </source>
</evidence>
<dbReference type="RefSeq" id="WP_274234209.1">
    <property type="nucleotide sequence ID" value="NZ_BAABHQ010000007.1"/>
</dbReference>
<keyword evidence="1" id="KW-0472">Membrane</keyword>
<name>A0ABP9EEX9_9PSEU</name>
<dbReference type="Proteomes" id="UP001500457">
    <property type="component" value="Unassembled WGS sequence"/>
</dbReference>
<protein>
    <submittedName>
        <fullName evidence="2">DUF4235 domain-containing protein</fullName>
    </submittedName>
</protein>
<evidence type="ECO:0000313" key="3">
    <source>
        <dbReference type="Proteomes" id="UP001500457"/>
    </source>
</evidence>
<keyword evidence="1" id="KW-0812">Transmembrane</keyword>
<evidence type="ECO:0000256" key="1">
    <source>
        <dbReference type="SAM" id="Phobius"/>
    </source>
</evidence>
<gene>
    <name evidence="2" type="ORF">GCM10023203_29310</name>
</gene>
<accession>A0ABP9EEX9</accession>
<keyword evidence="1" id="KW-1133">Transmembrane helix</keyword>
<proteinExistence type="predicted"/>
<dbReference type="InterPro" id="IPR025329">
    <property type="entry name" value="DUF4235"/>
</dbReference>
<organism evidence="2 3">
    <name type="scientific">Actinomycetospora straminea</name>
    <dbReference type="NCBI Taxonomy" id="663607"/>
    <lineage>
        <taxon>Bacteria</taxon>
        <taxon>Bacillati</taxon>
        <taxon>Actinomycetota</taxon>
        <taxon>Actinomycetes</taxon>
        <taxon>Pseudonocardiales</taxon>
        <taxon>Pseudonocardiaceae</taxon>
        <taxon>Actinomycetospora</taxon>
    </lineage>
</organism>
<dbReference type="Pfam" id="PF14019">
    <property type="entry name" value="DUF4235"/>
    <property type="match status" value="1"/>
</dbReference>